<accession>A0AAD7DFZ6</accession>
<dbReference type="EMBL" id="JARKIE010000064">
    <property type="protein sequence ID" value="KAJ7690488.1"/>
    <property type="molecule type" value="Genomic_DNA"/>
</dbReference>
<reference evidence="1" key="1">
    <citation type="submission" date="2023-03" db="EMBL/GenBank/DDBJ databases">
        <title>Massive genome expansion in bonnet fungi (Mycena s.s.) driven by repeated elements and novel gene families across ecological guilds.</title>
        <authorList>
            <consortium name="Lawrence Berkeley National Laboratory"/>
            <person name="Harder C.B."/>
            <person name="Miyauchi S."/>
            <person name="Viragh M."/>
            <person name="Kuo A."/>
            <person name="Thoen E."/>
            <person name="Andreopoulos B."/>
            <person name="Lu D."/>
            <person name="Skrede I."/>
            <person name="Drula E."/>
            <person name="Henrissat B."/>
            <person name="Morin E."/>
            <person name="Kohler A."/>
            <person name="Barry K."/>
            <person name="LaButti K."/>
            <person name="Morin E."/>
            <person name="Salamov A."/>
            <person name="Lipzen A."/>
            <person name="Mereny Z."/>
            <person name="Hegedus B."/>
            <person name="Baldrian P."/>
            <person name="Stursova M."/>
            <person name="Weitz H."/>
            <person name="Taylor A."/>
            <person name="Grigoriev I.V."/>
            <person name="Nagy L.G."/>
            <person name="Martin F."/>
            <person name="Kauserud H."/>
        </authorList>
    </citation>
    <scope>NUCLEOTIDE SEQUENCE</scope>
    <source>
        <strain evidence="1">CBHHK067</strain>
    </source>
</reference>
<protein>
    <submittedName>
        <fullName evidence="1">Uncharacterized protein</fullName>
    </submittedName>
</protein>
<dbReference type="Proteomes" id="UP001221757">
    <property type="component" value="Unassembled WGS sequence"/>
</dbReference>
<keyword evidence="2" id="KW-1185">Reference proteome</keyword>
<sequence>MAALNLSSPPTSFVKRSMQSLGTQEVFDLLIVDIFPRGTYPPNKASLSQRLARPSVCQTPAIDHDTRCVQRVPFTRSACFGANPQHQRWRARIIRLGVGRQYCRVDPVDPVVAEACSLVDQWRSRVQINFHDPEIAHPLHRPALRIESLQTPIEPVNYYHLPQSNDLPFRNPALFHILQWCARVTTSSSKCVPKVFEIPQQGHIHLSEVDDARRHVQIGASAASISSDLVSRPWAGRM</sequence>
<proteinExistence type="predicted"/>
<dbReference type="AlphaFoldDB" id="A0AAD7DFZ6"/>
<comment type="caution">
    <text evidence="1">The sequence shown here is derived from an EMBL/GenBank/DDBJ whole genome shotgun (WGS) entry which is preliminary data.</text>
</comment>
<name>A0AAD7DFZ6_MYCRO</name>
<organism evidence="1 2">
    <name type="scientific">Mycena rosella</name>
    <name type="common">Pink bonnet</name>
    <name type="synonym">Agaricus rosellus</name>
    <dbReference type="NCBI Taxonomy" id="1033263"/>
    <lineage>
        <taxon>Eukaryota</taxon>
        <taxon>Fungi</taxon>
        <taxon>Dikarya</taxon>
        <taxon>Basidiomycota</taxon>
        <taxon>Agaricomycotina</taxon>
        <taxon>Agaricomycetes</taxon>
        <taxon>Agaricomycetidae</taxon>
        <taxon>Agaricales</taxon>
        <taxon>Marasmiineae</taxon>
        <taxon>Mycenaceae</taxon>
        <taxon>Mycena</taxon>
    </lineage>
</organism>
<evidence type="ECO:0000313" key="2">
    <source>
        <dbReference type="Proteomes" id="UP001221757"/>
    </source>
</evidence>
<evidence type="ECO:0000313" key="1">
    <source>
        <dbReference type="EMBL" id="KAJ7690488.1"/>
    </source>
</evidence>
<gene>
    <name evidence="1" type="ORF">B0H17DRAFT_1134298</name>
</gene>